<reference evidence="6" key="1">
    <citation type="submission" date="2024-06" db="EMBL/GenBank/DDBJ databases">
        <title>Caulobacter inopinatus, sp. nov.</title>
        <authorList>
            <person name="Donachie S.P."/>
        </authorList>
    </citation>
    <scope>NUCLEOTIDE SEQUENCE</scope>
    <source>
        <strain evidence="6">73W</strain>
    </source>
</reference>
<dbReference type="InterPro" id="IPR014710">
    <property type="entry name" value="RmlC-like_jellyroll"/>
</dbReference>
<organism evidence="6">
    <name type="scientific">Caulobacter sp. 73W</name>
    <dbReference type="NCBI Taxonomy" id="3161137"/>
    <lineage>
        <taxon>Bacteria</taxon>
        <taxon>Pseudomonadati</taxon>
        <taxon>Pseudomonadota</taxon>
        <taxon>Alphaproteobacteria</taxon>
        <taxon>Caulobacterales</taxon>
        <taxon>Caulobacteraceae</taxon>
        <taxon>Caulobacter</taxon>
    </lineage>
</organism>
<feature type="domain" description="HTH crp-type" evidence="5">
    <location>
        <begin position="145"/>
        <end position="219"/>
    </location>
</feature>
<dbReference type="GO" id="GO:0003677">
    <property type="term" value="F:DNA binding"/>
    <property type="evidence" value="ECO:0007669"/>
    <property type="project" value="UniProtKB-KW"/>
</dbReference>
<feature type="domain" description="Cyclic nucleotide-binding" evidence="4">
    <location>
        <begin position="11"/>
        <end position="55"/>
    </location>
</feature>
<sequence length="248" mass="27714">MGLTLIRKLENFTPLNAEEKRALVDAAGRTRKLAAGESIIHENDPAGGVNLVQDGLACRYKILPDGRRSILGFFVPGDLCDLRVFILESMDHSIGALTPTTVATLPREAVLDILERFPRLTRALWWSTLVEEAITREWVVNIGQRTALERLAHLFCELFYRLGAVGLTDGGVFELPLTQAELADSLGLSTVHVNRTLQELRRSGLLTLRGRHVEILNLEALEAAAMFNPNYLHLQDEDRPDLRGRERS</sequence>
<dbReference type="EMBL" id="CP158375">
    <property type="protein sequence ID" value="XDO98186.1"/>
    <property type="molecule type" value="Genomic_DNA"/>
</dbReference>
<dbReference type="PROSITE" id="PS51063">
    <property type="entry name" value="HTH_CRP_2"/>
    <property type="match status" value="1"/>
</dbReference>
<proteinExistence type="predicted"/>
<dbReference type="RefSeq" id="WP_369061905.1">
    <property type="nucleotide sequence ID" value="NZ_CP158375.1"/>
</dbReference>
<evidence type="ECO:0000313" key="6">
    <source>
        <dbReference type="EMBL" id="XDO98186.1"/>
    </source>
</evidence>
<dbReference type="GO" id="GO:0003700">
    <property type="term" value="F:DNA-binding transcription factor activity"/>
    <property type="evidence" value="ECO:0007669"/>
    <property type="project" value="TreeGrafter"/>
</dbReference>
<evidence type="ECO:0000259" key="5">
    <source>
        <dbReference type="PROSITE" id="PS51063"/>
    </source>
</evidence>
<dbReference type="Gene3D" id="2.60.120.10">
    <property type="entry name" value="Jelly Rolls"/>
    <property type="match status" value="1"/>
</dbReference>
<dbReference type="PROSITE" id="PS50042">
    <property type="entry name" value="CNMP_BINDING_3"/>
    <property type="match status" value="1"/>
</dbReference>
<dbReference type="AlphaFoldDB" id="A0AB39KXR2"/>
<evidence type="ECO:0000256" key="2">
    <source>
        <dbReference type="ARBA" id="ARBA00023125"/>
    </source>
</evidence>
<dbReference type="InterPro" id="IPR018490">
    <property type="entry name" value="cNMP-bd_dom_sf"/>
</dbReference>
<dbReference type="SMART" id="SM00419">
    <property type="entry name" value="HTH_CRP"/>
    <property type="match status" value="1"/>
</dbReference>
<dbReference type="GO" id="GO:0005829">
    <property type="term" value="C:cytosol"/>
    <property type="evidence" value="ECO:0007669"/>
    <property type="project" value="TreeGrafter"/>
</dbReference>
<dbReference type="SUPFAM" id="SSF46785">
    <property type="entry name" value="Winged helix' DNA-binding domain"/>
    <property type="match status" value="1"/>
</dbReference>
<gene>
    <name evidence="6" type="ORF">ABOZ73_07150</name>
</gene>
<dbReference type="InterPro" id="IPR036390">
    <property type="entry name" value="WH_DNA-bd_sf"/>
</dbReference>
<dbReference type="InterPro" id="IPR000595">
    <property type="entry name" value="cNMP-bd_dom"/>
</dbReference>
<dbReference type="SMART" id="SM00100">
    <property type="entry name" value="cNMP"/>
    <property type="match status" value="1"/>
</dbReference>
<keyword evidence="3" id="KW-0804">Transcription</keyword>
<evidence type="ECO:0000256" key="1">
    <source>
        <dbReference type="ARBA" id="ARBA00023015"/>
    </source>
</evidence>
<dbReference type="InterPro" id="IPR036388">
    <property type="entry name" value="WH-like_DNA-bd_sf"/>
</dbReference>
<keyword evidence="1" id="KW-0805">Transcription regulation</keyword>
<dbReference type="Gene3D" id="1.10.10.10">
    <property type="entry name" value="Winged helix-like DNA-binding domain superfamily/Winged helix DNA-binding domain"/>
    <property type="match status" value="1"/>
</dbReference>
<protein>
    <submittedName>
        <fullName evidence="6">Crp/Fnr family transcriptional regulator</fullName>
    </submittedName>
</protein>
<keyword evidence="2" id="KW-0238">DNA-binding</keyword>
<dbReference type="SUPFAM" id="SSF51206">
    <property type="entry name" value="cAMP-binding domain-like"/>
    <property type="match status" value="1"/>
</dbReference>
<accession>A0AB39KXR2</accession>
<dbReference type="Pfam" id="PF13545">
    <property type="entry name" value="HTH_Crp_2"/>
    <property type="match status" value="1"/>
</dbReference>
<evidence type="ECO:0000259" key="4">
    <source>
        <dbReference type="PROSITE" id="PS50042"/>
    </source>
</evidence>
<dbReference type="CDD" id="cd00038">
    <property type="entry name" value="CAP_ED"/>
    <property type="match status" value="1"/>
</dbReference>
<dbReference type="Pfam" id="PF00027">
    <property type="entry name" value="cNMP_binding"/>
    <property type="match status" value="1"/>
</dbReference>
<dbReference type="PANTHER" id="PTHR24567">
    <property type="entry name" value="CRP FAMILY TRANSCRIPTIONAL REGULATORY PROTEIN"/>
    <property type="match status" value="1"/>
</dbReference>
<dbReference type="InterPro" id="IPR050397">
    <property type="entry name" value="Env_Response_Regulators"/>
</dbReference>
<dbReference type="InterPro" id="IPR012318">
    <property type="entry name" value="HTH_CRP"/>
</dbReference>
<dbReference type="PANTHER" id="PTHR24567:SF68">
    <property type="entry name" value="DNA-BINDING TRANSCRIPTIONAL DUAL REGULATOR CRP"/>
    <property type="match status" value="1"/>
</dbReference>
<name>A0AB39KXR2_9CAUL</name>
<evidence type="ECO:0000256" key="3">
    <source>
        <dbReference type="ARBA" id="ARBA00023163"/>
    </source>
</evidence>